<feature type="region of interest" description="Disordered" evidence="5">
    <location>
        <begin position="427"/>
        <end position="504"/>
    </location>
</feature>
<keyword evidence="3" id="KW-0233">DNA recombination</keyword>
<dbReference type="Gene3D" id="1.10.150.130">
    <property type="match status" value="1"/>
</dbReference>
<evidence type="ECO:0000256" key="1">
    <source>
        <dbReference type="ARBA" id="ARBA00022908"/>
    </source>
</evidence>
<dbReference type="CDD" id="cd01189">
    <property type="entry name" value="INT_ICEBs1_C_like"/>
    <property type="match status" value="1"/>
</dbReference>
<keyword evidence="2 4" id="KW-0238">DNA-binding</keyword>
<comment type="caution">
    <text evidence="8">The sequence shown here is derived from an EMBL/GenBank/DDBJ whole genome shotgun (WGS) entry which is preliminary data.</text>
</comment>
<dbReference type="InterPro" id="IPR050090">
    <property type="entry name" value="Tyrosine_recombinase_XerCD"/>
</dbReference>
<evidence type="ECO:0000259" key="7">
    <source>
        <dbReference type="PROSITE" id="PS51900"/>
    </source>
</evidence>
<protein>
    <submittedName>
        <fullName evidence="8">Tyrosine-type recombinase/integrase</fullName>
    </submittedName>
</protein>
<dbReference type="InterPro" id="IPR004107">
    <property type="entry name" value="Integrase_SAM-like_N"/>
</dbReference>
<dbReference type="InterPro" id="IPR010998">
    <property type="entry name" value="Integrase_recombinase_N"/>
</dbReference>
<dbReference type="PROSITE" id="PS51900">
    <property type="entry name" value="CB"/>
    <property type="match status" value="1"/>
</dbReference>
<dbReference type="Pfam" id="PF14659">
    <property type="entry name" value="Phage_int_SAM_3"/>
    <property type="match status" value="1"/>
</dbReference>
<keyword evidence="9" id="KW-1185">Reference proteome</keyword>
<dbReference type="PANTHER" id="PTHR30349">
    <property type="entry name" value="PHAGE INTEGRASE-RELATED"/>
    <property type="match status" value="1"/>
</dbReference>
<evidence type="ECO:0000313" key="9">
    <source>
        <dbReference type="Proteomes" id="UP001501470"/>
    </source>
</evidence>
<dbReference type="InterPro" id="IPR011010">
    <property type="entry name" value="DNA_brk_join_enz"/>
</dbReference>
<evidence type="ECO:0000256" key="5">
    <source>
        <dbReference type="SAM" id="MobiDB-lite"/>
    </source>
</evidence>
<dbReference type="InterPro" id="IPR013762">
    <property type="entry name" value="Integrase-like_cat_sf"/>
</dbReference>
<feature type="domain" description="Core-binding (CB)" evidence="7">
    <location>
        <begin position="85"/>
        <end position="172"/>
    </location>
</feature>
<organism evidence="8 9">
    <name type="scientific">Dactylosporangium maewongense</name>
    <dbReference type="NCBI Taxonomy" id="634393"/>
    <lineage>
        <taxon>Bacteria</taxon>
        <taxon>Bacillati</taxon>
        <taxon>Actinomycetota</taxon>
        <taxon>Actinomycetes</taxon>
        <taxon>Micromonosporales</taxon>
        <taxon>Micromonosporaceae</taxon>
        <taxon>Dactylosporangium</taxon>
    </lineage>
</organism>
<evidence type="ECO:0000256" key="4">
    <source>
        <dbReference type="PROSITE-ProRule" id="PRU01248"/>
    </source>
</evidence>
<dbReference type="PANTHER" id="PTHR30349:SF91">
    <property type="entry name" value="INTA PROTEIN"/>
    <property type="match status" value="1"/>
</dbReference>
<proteinExistence type="predicted"/>
<accession>A0ABN1ZSS8</accession>
<dbReference type="Pfam" id="PF00589">
    <property type="entry name" value="Phage_integrase"/>
    <property type="match status" value="1"/>
</dbReference>
<dbReference type="Gene3D" id="1.10.443.10">
    <property type="entry name" value="Intergrase catalytic core"/>
    <property type="match status" value="1"/>
</dbReference>
<sequence>MGSRGVIFKSCTCDIDGRPGRRRNRTCSRLTERGHGSWQFDCQVRDIRGRSTQVRRGGFPSQAAATRARDGVLEQSLERFTGQHWTLERWLRYWLTTRTSIRPTTLRVYTQHVEQYLIPHLGKLRLAEITVRHLTAMFADLAKQTTRTGKPLAPATLHRIQATLRGALNAAIRNDLITDNPARRVELPGRSSPHPIVWTSERVEQWQQHGTREKVAVWTAHHLATFPNRVAADRLYALWWLVALRGLRRGEAVGLRWCDVDLQHGTATIVQQITCAGRRMYVGPPKSAASRRVIALDRHTAQVLREHARRQRLERLAAGRGWQGTGYVFTRPDGRPLHPNYVTHRFCRLRSTTDLPPVRLHDLRHGAASLAHQAGADLKTVQDQLGHASIVLTADTYTSVLPESQRRATAATAELVVTAARDVRKQIKKRRNEYGDHGARSATLRAPERPANRETAGQANASRPNRPRKGKSAKKHATSNHRPHRTDRTRKRAGQRVGRQGLEP</sequence>
<keyword evidence="1" id="KW-0229">DNA integration</keyword>
<evidence type="ECO:0000313" key="8">
    <source>
        <dbReference type="EMBL" id="GAA1503609.1"/>
    </source>
</evidence>
<name>A0ABN1ZSS8_9ACTN</name>
<dbReference type="EMBL" id="BAAAQD010000002">
    <property type="protein sequence ID" value="GAA1503609.1"/>
    <property type="molecule type" value="Genomic_DNA"/>
</dbReference>
<feature type="compositionally biased region" description="Basic residues" evidence="5">
    <location>
        <begin position="465"/>
        <end position="494"/>
    </location>
</feature>
<evidence type="ECO:0000256" key="2">
    <source>
        <dbReference type="ARBA" id="ARBA00023125"/>
    </source>
</evidence>
<dbReference type="InterPro" id="IPR002104">
    <property type="entry name" value="Integrase_catalytic"/>
</dbReference>
<dbReference type="PROSITE" id="PS51898">
    <property type="entry name" value="TYR_RECOMBINASE"/>
    <property type="match status" value="1"/>
</dbReference>
<gene>
    <name evidence="8" type="ORF">GCM10009827_015880</name>
</gene>
<evidence type="ECO:0000256" key="3">
    <source>
        <dbReference type="ARBA" id="ARBA00023172"/>
    </source>
</evidence>
<evidence type="ECO:0000259" key="6">
    <source>
        <dbReference type="PROSITE" id="PS51898"/>
    </source>
</evidence>
<dbReference type="Proteomes" id="UP001501470">
    <property type="component" value="Unassembled WGS sequence"/>
</dbReference>
<reference evidence="8 9" key="1">
    <citation type="journal article" date="2019" name="Int. J. Syst. Evol. Microbiol.">
        <title>The Global Catalogue of Microorganisms (GCM) 10K type strain sequencing project: providing services to taxonomists for standard genome sequencing and annotation.</title>
        <authorList>
            <consortium name="The Broad Institute Genomics Platform"/>
            <consortium name="The Broad Institute Genome Sequencing Center for Infectious Disease"/>
            <person name="Wu L."/>
            <person name="Ma J."/>
        </authorList>
    </citation>
    <scope>NUCLEOTIDE SEQUENCE [LARGE SCALE GENOMIC DNA]</scope>
    <source>
        <strain evidence="8 9">JCM 15933</strain>
    </source>
</reference>
<dbReference type="InterPro" id="IPR044068">
    <property type="entry name" value="CB"/>
</dbReference>
<dbReference type="SUPFAM" id="SSF56349">
    <property type="entry name" value="DNA breaking-rejoining enzymes"/>
    <property type="match status" value="1"/>
</dbReference>
<feature type="domain" description="Tyr recombinase" evidence="6">
    <location>
        <begin position="213"/>
        <end position="410"/>
    </location>
</feature>